<protein>
    <submittedName>
        <fullName evidence="1">Uncharacterized protein</fullName>
    </submittedName>
</protein>
<reference evidence="1" key="1">
    <citation type="journal article" date="2013" name="BMC Genomics">
        <title>Unscrambling butterfly oogenesis.</title>
        <authorList>
            <person name="Carter J.M."/>
            <person name="Baker S.C."/>
            <person name="Pink R."/>
            <person name="Carter D.R."/>
            <person name="Collins A."/>
            <person name="Tomlin J."/>
            <person name="Gibbs M."/>
            <person name="Breuker C.J."/>
        </authorList>
    </citation>
    <scope>NUCLEOTIDE SEQUENCE</scope>
    <source>
        <tissue evidence="1">Ovary</tissue>
    </source>
</reference>
<dbReference type="AlphaFoldDB" id="S4PVL7"/>
<dbReference type="EMBL" id="GAIX01008318">
    <property type="protein sequence ID" value="JAA84242.1"/>
    <property type="molecule type" value="Transcribed_RNA"/>
</dbReference>
<reference evidence="1" key="2">
    <citation type="submission" date="2013-05" db="EMBL/GenBank/DDBJ databases">
        <authorList>
            <person name="Carter J.-M."/>
            <person name="Baker S.C."/>
            <person name="Pink R."/>
            <person name="Carter D.R.F."/>
            <person name="Collins A."/>
            <person name="Tomlin J."/>
            <person name="Gibbs M."/>
            <person name="Breuker C.J."/>
        </authorList>
    </citation>
    <scope>NUCLEOTIDE SEQUENCE</scope>
    <source>
        <tissue evidence="1">Ovary</tissue>
    </source>
</reference>
<evidence type="ECO:0000313" key="1">
    <source>
        <dbReference type="EMBL" id="JAA84242.1"/>
    </source>
</evidence>
<sequence length="86" mass="9624">MTLRVVKRALFIFDDVARGAGGELTVTLGVRTVNVTLLSHLTRQRIVVGKRCGIPWVMLRRSVRDVSRINNIFIISRALMVASAFD</sequence>
<organism evidence="1">
    <name type="scientific">Pararge aegeria</name>
    <name type="common">speckled wood butterfly</name>
    <dbReference type="NCBI Taxonomy" id="116150"/>
    <lineage>
        <taxon>Eukaryota</taxon>
        <taxon>Metazoa</taxon>
        <taxon>Ecdysozoa</taxon>
        <taxon>Arthropoda</taxon>
        <taxon>Hexapoda</taxon>
        <taxon>Insecta</taxon>
        <taxon>Pterygota</taxon>
        <taxon>Neoptera</taxon>
        <taxon>Endopterygota</taxon>
        <taxon>Lepidoptera</taxon>
        <taxon>Glossata</taxon>
        <taxon>Ditrysia</taxon>
        <taxon>Papilionoidea</taxon>
        <taxon>Nymphalidae</taxon>
        <taxon>Satyrinae</taxon>
        <taxon>Satyrini</taxon>
        <taxon>Parargina</taxon>
        <taxon>Pararge</taxon>
    </lineage>
</organism>
<proteinExistence type="predicted"/>
<accession>S4PVL7</accession>
<name>S4PVL7_9NEOP</name>